<evidence type="ECO:0008006" key="4">
    <source>
        <dbReference type="Google" id="ProtNLM"/>
    </source>
</evidence>
<keyword evidence="3" id="KW-1185">Reference proteome</keyword>
<keyword evidence="1" id="KW-0732">Signal</keyword>
<dbReference type="OMA" id="SEPYCIE"/>
<feature type="signal peptide" evidence="1">
    <location>
        <begin position="1"/>
        <end position="23"/>
    </location>
</feature>
<dbReference type="AlphaFoldDB" id="A0A8S1QH81"/>
<evidence type="ECO:0000256" key="1">
    <source>
        <dbReference type="SAM" id="SignalP"/>
    </source>
</evidence>
<evidence type="ECO:0000313" key="3">
    <source>
        <dbReference type="Proteomes" id="UP000688137"/>
    </source>
</evidence>
<evidence type="ECO:0000313" key="2">
    <source>
        <dbReference type="EMBL" id="CAD8114676.1"/>
    </source>
</evidence>
<organism evidence="2 3">
    <name type="scientific">Paramecium primaurelia</name>
    <dbReference type="NCBI Taxonomy" id="5886"/>
    <lineage>
        <taxon>Eukaryota</taxon>
        <taxon>Sar</taxon>
        <taxon>Alveolata</taxon>
        <taxon>Ciliophora</taxon>
        <taxon>Intramacronucleata</taxon>
        <taxon>Oligohymenophorea</taxon>
        <taxon>Peniculida</taxon>
        <taxon>Parameciidae</taxon>
        <taxon>Paramecium</taxon>
    </lineage>
</organism>
<name>A0A8S1QH81_PARPR</name>
<feature type="chain" id="PRO_5035880644" description="Mini antigen" evidence="1">
    <location>
        <begin position="24"/>
        <end position="282"/>
    </location>
</feature>
<dbReference type="Proteomes" id="UP000688137">
    <property type="component" value="Unassembled WGS sequence"/>
</dbReference>
<dbReference type="EMBL" id="CAJJDM010000166">
    <property type="protein sequence ID" value="CAD8114676.1"/>
    <property type="molecule type" value="Genomic_DNA"/>
</dbReference>
<reference evidence="2" key="1">
    <citation type="submission" date="2021-01" db="EMBL/GenBank/DDBJ databases">
        <authorList>
            <consortium name="Genoscope - CEA"/>
            <person name="William W."/>
        </authorList>
    </citation>
    <scope>NUCLEOTIDE SEQUENCE</scope>
</reference>
<protein>
    <recommendedName>
        <fullName evidence="4">Mini antigen</fullName>
    </recommendedName>
</protein>
<comment type="caution">
    <text evidence="2">The sequence shown here is derived from an EMBL/GenBank/DDBJ whole genome shotgun (WGS) entry which is preliminary data.</text>
</comment>
<proteinExistence type="predicted"/>
<sequence>MNYGIFICLIALTHQLLVDHVCSCEQLQSQDDCNIGIKQCLWSDISCNTIQCQSFDGKTEKECIDFIGCAINDVGNCRPFSDCVDYHVKDPKECETKWPTCVAGTNIIDGKYECIEKGDDNIYYVCNKIEDKGICTADSIENQAAIKQADGQVCDWIIEDNVGKCIAYDPNKCSNIISKSKCDLYNCRWDSEKEECSEPYCIEITDKTKCTFIRGDQTGTFQICQWENEQCQDALDTSFLTKDNCLKNTFYSASWNGTNCNLCQNDGFSTLLSIVIMIILIL</sequence>
<gene>
    <name evidence="2" type="ORF">PPRIM_AZ9-3.1.T1610017</name>
</gene>
<accession>A0A8S1QH81</accession>